<dbReference type="AlphaFoldDB" id="A0A934ICQ3"/>
<evidence type="ECO:0000313" key="5">
    <source>
        <dbReference type="EMBL" id="MBI9114489.1"/>
    </source>
</evidence>
<dbReference type="InterPro" id="IPR000182">
    <property type="entry name" value="GNAT_dom"/>
</dbReference>
<name>A0A934ICQ3_9MICO</name>
<accession>A0A934ICQ3</accession>
<dbReference type="RefSeq" id="WP_198733027.1">
    <property type="nucleotide sequence ID" value="NZ_JAEINH010000003.1"/>
</dbReference>
<dbReference type="Gene3D" id="3.40.630.30">
    <property type="match status" value="1"/>
</dbReference>
<gene>
    <name evidence="5" type="ORF">JAV76_05625</name>
</gene>
<comment type="caution">
    <text evidence="5">The sequence shown here is derived from an EMBL/GenBank/DDBJ whole genome shotgun (WGS) entry which is preliminary data.</text>
</comment>
<evidence type="ECO:0000313" key="6">
    <source>
        <dbReference type="Proteomes" id="UP000602087"/>
    </source>
</evidence>
<feature type="domain" description="N-acetyltransferase" evidence="4">
    <location>
        <begin position="21"/>
        <end position="188"/>
    </location>
</feature>
<dbReference type="Pfam" id="PF13302">
    <property type="entry name" value="Acetyltransf_3"/>
    <property type="match status" value="1"/>
</dbReference>
<keyword evidence="6" id="KW-1185">Reference proteome</keyword>
<dbReference type="Proteomes" id="UP000602087">
    <property type="component" value="Unassembled WGS sequence"/>
</dbReference>
<dbReference type="GO" id="GO:0016747">
    <property type="term" value="F:acyltransferase activity, transferring groups other than amino-acyl groups"/>
    <property type="evidence" value="ECO:0007669"/>
    <property type="project" value="InterPro"/>
</dbReference>
<keyword evidence="2" id="KW-0012">Acyltransferase</keyword>
<evidence type="ECO:0000259" key="4">
    <source>
        <dbReference type="PROSITE" id="PS51186"/>
    </source>
</evidence>
<dbReference type="InterPro" id="IPR016181">
    <property type="entry name" value="Acyl_CoA_acyltransferase"/>
</dbReference>
<dbReference type="PANTHER" id="PTHR43792:SF8">
    <property type="entry name" value="[RIBOSOMAL PROTEIN US5]-ALANINE N-ACETYLTRANSFERASE"/>
    <property type="match status" value="1"/>
</dbReference>
<dbReference type="SUPFAM" id="SSF55729">
    <property type="entry name" value="Acyl-CoA N-acyltransferases (Nat)"/>
    <property type="match status" value="1"/>
</dbReference>
<dbReference type="PANTHER" id="PTHR43792">
    <property type="entry name" value="GNAT FAMILY, PUTATIVE (AFU_ORTHOLOGUE AFUA_3G00765)-RELATED-RELATED"/>
    <property type="match status" value="1"/>
</dbReference>
<evidence type="ECO:0000256" key="2">
    <source>
        <dbReference type="ARBA" id="ARBA00023315"/>
    </source>
</evidence>
<protein>
    <submittedName>
        <fullName evidence="5">GNAT family N-acetyltransferase</fullName>
    </submittedName>
</protein>
<dbReference type="EMBL" id="JAEINH010000003">
    <property type="protein sequence ID" value="MBI9114489.1"/>
    <property type="molecule type" value="Genomic_DNA"/>
</dbReference>
<evidence type="ECO:0000256" key="3">
    <source>
        <dbReference type="ARBA" id="ARBA00038502"/>
    </source>
</evidence>
<reference evidence="5" key="1">
    <citation type="submission" date="2020-12" db="EMBL/GenBank/DDBJ databases">
        <title>Sanguibacter suaedae sp. nov., isolated from Suaeda aralocaspica.</title>
        <authorList>
            <person name="Ma Q."/>
        </authorList>
    </citation>
    <scope>NUCLEOTIDE SEQUENCE</scope>
    <source>
        <strain evidence="5">YZGR15</strain>
    </source>
</reference>
<sequence>MTLSDPVTWPDAVPVLRDGDVTLRAHRPDDARAVVEQCTDALSVRWTTVPSPYDLGMARGWIHDVAPAGWREGSEHLFAIESTHPDGERRFSGSLSLRDMGSRRAEIAFGAHPAIRGKGVMTTAVTLLLEHGFDTLGLETVIWYANVGNVGSRRVAWKTGFTFGGTLHMWLDHRGERTDAWVATRHRDDPAGPAGPWELPA</sequence>
<evidence type="ECO:0000256" key="1">
    <source>
        <dbReference type="ARBA" id="ARBA00022679"/>
    </source>
</evidence>
<keyword evidence="1" id="KW-0808">Transferase</keyword>
<dbReference type="InterPro" id="IPR051531">
    <property type="entry name" value="N-acetyltransferase"/>
</dbReference>
<organism evidence="5 6">
    <name type="scientific">Sanguibacter suaedae</name>
    <dbReference type="NCBI Taxonomy" id="2795737"/>
    <lineage>
        <taxon>Bacteria</taxon>
        <taxon>Bacillati</taxon>
        <taxon>Actinomycetota</taxon>
        <taxon>Actinomycetes</taxon>
        <taxon>Micrococcales</taxon>
        <taxon>Sanguibacteraceae</taxon>
        <taxon>Sanguibacter</taxon>
    </lineage>
</organism>
<comment type="similarity">
    <text evidence="3">Belongs to the acetyltransferase family. RimJ subfamily.</text>
</comment>
<dbReference type="PROSITE" id="PS51186">
    <property type="entry name" value="GNAT"/>
    <property type="match status" value="1"/>
</dbReference>
<proteinExistence type="inferred from homology"/>